<dbReference type="GO" id="GO:0005634">
    <property type="term" value="C:nucleus"/>
    <property type="evidence" value="ECO:0007669"/>
    <property type="project" value="TreeGrafter"/>
</dbReference>
<evidence type="ECO:0000313" key="5">
    <source>
        <dbReference type="Proteomes" id="UP001153365"/>
    </source>
</evidence>
<dbReference type="Pfam" id="PF00850">
    <property type="entry name" value="Hist_deacetyl"/>
    <property type="match status" value="1"/>
</dbReference>
<feature type="compositionally biased region" description="Basic and acidic residues" evidence="1">
    <location>
        <begin position="785"/>
        <end position="797"/>
    </location>
</feature>
<evidence type="ECO:0000313" key="4">
    <source>
        <dbReference type="EMBL" id="CAH7690810.1"/>
    </source>
</evidence>
<feature type="domain" description="Histone deacetylase" evidence="2">
    <location>
        <begin position="180"/>
        <end position="521"/>
    </location>
</feature>
<dbReference type="AlphaFoldDB" id="A0AAV0BX06"/>
<keyword evidence="5" id="KW-1185">Reference proteome</keyword>
<dbReference type="SUPFAM" id="SSF52768">
    <property type="entry name" value="Arginase/deacetylase"/>
    <property type="match status" value="1"/>
</dbReference>
<sequence>MATGIGSAKVTDPVSSSLENNLPHEISLNPIHFVTQDDCYKHTFCRSKDSSTIFERPERLRFVNLGFAAALAWDSIDHPGGAFELLSSDIPKEETTNNYFNPNMKKSDEPAEVMILCPAARFIKSRKRVSCDDRAALEVHYELNQPPTSASENLQATSSSNMLPSNSESVLSSSGVKVPKNYLEQLIGLCRRSAELNLLGLSEVPQHLPQGDLYLSTGSGFSILGAIGACYEAIDSILNPDSCLPSTSSTTQTQAADKQSPRPPKKAFVNIRPPGHHCTNSDPMGFCWVNNVLISCLYSNMMHDIDRICIVDIDLHHGNGSQEIVWQINEKSEEIVAAYDGKAKVSELMDPSSQSIKLNPLGKPETTEKRNLKISYSSLHDINSYPCEDGDPERIKDASLNICVGNSINQFIQNLHLESWANEAEFYEHLYPEIWSKFESHMTKFFEITNARPESSLIFVSAGFDACEYESDSMSRYSKKLPVSFYNKFAGDIGHFSELHCQGKVVSILEGGYSDQTLVGSSLSYILGMLGNFPSHIEPSQAPWTLLRINRLLSLCKKPSQMRSNRSASSNKMNQNLIDDEKYTDLEWTSETKRIFEHIDSYEYLRSEWSKQIKQEEKLLKAQISMRQLLLVDSTPSDGTLRRSQRHASNTSPATRKMDPNAHSPSNRVVKSEKNHLECFILAESSNQKPTNNHPAGSEMLQSIDSLFEKLNLDGQFNEKSTKAEEGLLTEPVSGLNSEDSNKVNHVVVQGRPKLKLTYKAGGIFGPDHADSASVNDSSSATNEQKSDTEQMEHSTK</sequence>
<dbReference type="PRINTS" id="PR01270">
    <property type="entry name" value="HDASUPER"/>
</dbReference>
<dbReference type="EMBL" id="CALTRL010006404">
    <property type="protein sequence ID" value="CAH7690808.1"/>
    <property type="molecule type" value="Genomic_DNA"/>
</dbReference>
<dbReference type="GO" id="GO:0010468">
    <property type="term" value="P:regulation of gene expression"/>
    <property type="evidence" value="ECO:0007669"/>
    <property type="project" value="UniProtKB-ARBA"/>
</dbReference>
<feature type="region of interest" description="Disordered" evidence="1">
    <location>
        <begin position="635"/>
        <end position="669"/>
    </location>
</feature>
<gene>
    <name evidence="3" type="ORF">PPACK8108_LOCUS26263</name>
    <name evidence="4" type="ORF">PPACK8108_LOCUS26266</name>
</gene>
<dbReference type="PANTHER" id="PTHR47558">
    <property type="entry name" value="HISTONE DEACETYLASE HOS3"/>
    <property type="match status" value="1"/>
</dbReference>
<dbReference type="InterPro" id="IPR053244">
    <property type="entry name" value="HDAC_HD_type_1"/>
</dbReference>
<comment type="caution">
    <text evidence="4">The sequence shown here is derived from an EMBL/GenBank/DDBJ whole genome shotgun (WGS) entry which is preliminary data.</text>
</comment>
<dbReference type="InterPro" id="IPR023801">
    <property type="entry name" value="His_deacetylse_dom"/>
</dbReference>
<dbReference type="InterPro" id="IPR023696">
    <property type="entry name" value="Ureohydrolase_dom_sf"/>
</dbReference>
<feature type="region of interest" description="Disordered" evidence="1">
    <location>
        <begin position="763"/>
        <end position="797"/>
    </location>
</feature>
<feature type="region of interest" description="Disordered" evidence="1">
    <location>
        <begin position="147"/>
        <end position="166"/>
    </location>
</feature>
<evidence type="ECO:0000313" key="3">
    <source>
        <dbReference type="EMBL" id="CAH7690808.1"/>
    </source>
</evidence>
<proteinExistence type="predicted"/>
<feature type="compositionally biased region" description="Low complexity" evidence="1">
    <location>
        <begin position="772"/>
        <end position="781"/>
    </location>
</feature>
<protein>
    <submittedName>
        <fullName evidence="4">Histone deacetylase domain-domain-containing protein</fullName>
    </submittedName>
</protein>
<dbReference type="Proteomes" id="UP001153365">
    <property type="component" value="Unassembled WGS sequence"/>
</dbReference>
<dbReference type="GO" id="GO:0004407">
    <property type="term" value="F:histone deacetylase activity"/>
    <property type="evidence" value="ECO:0007669"/>
    <property type="project" value="TreeGrafter"/>
</dbReference>
<dbReference type="EMBL" id="CALTRL010006405">
    <property type="protein sequence ID" value="CAH7690810.1"/>
    <property type="molecule type" value="Genomic_DNA"/>
</dbReference>
<organism evidence="4 5">
    <name type="scientific">Phakopsora pachyrhizi</name>
    <name type="common">Asian soybean rust disease fungus</name>
    <dbReference type="NCBI Taxonomy" id="170000"/>
    <lineage>
        <taxon>Eukaryota</taxon>
        <taxon>Fungi</taxon>
        <taxon>Dikarya</taxon>
        <taxon>Basidiomycota</taxon>
        <taxon>Pucciniomycotina</taxon>
        <taxon>Pucciniomycetes</taxon>
        <taxon>Pucciniales</taxon>
        <taxon>Phakopsoraceae</taxon>
        <taxon>Phakopsora</taxon>
    </lineage>
</organism>
<dbReference type="Gene3D" id="3.40.800.20">
    <property type="entry name" value="Histone deacetylase domain"/>
    <property type="match status" value="1"/>
</dbReference>
<feature type="region of interest" description="Disordered" evidence="1">
    <location>
        <begin position="245"/>
        <end position="274"/>
    </location>
</feature>
<dbReference type="InterPro" id="IPR037138">
    <property type="entry name" value="His_deacetylse_dom_sf"/>
</dbReference>
<feature type="compositionally biased region" description="Polar residues" evidence="1">
    <location>
        <begin position="147"/>
        <end position="157"/>
    </location>
</feature>
<accession>A0AAV0BX06</accession>
<dbReference type="InterPro" id="IPR000286">
    <property type="entry name" value="HDACs"/>
</dbReference>
<evidence type="ECO:0000256" key="1">
    <source>
        <dbReference type="SAM" id="MobiDB-lite"/>
    </source>
</evidence>
<dbReference type="PANTHER" id="PTHR47558:SF1">
    <property type="entry name" value="HISTONE DEACETYLASE HOS3"/>
    <property type="match status" value="1"/>
</dbReference>
<name>A0AAV0BX06_PHAPC</name>
<reference evidence="4" key="1">
    <citation type="submission" date="2022-06" db="EMBL/GenBank/DDBJ databases">
        <authorList>
            <consortium name="SYNGENTA / RWTH Aachen University"/>
        </authorList>
    </citation>
    <scope>NUCLEOTIDE SEQUENCE</scope>
</reference>
<evidence type="ECO:0000259" key="2">
    <source>
        <dbReference type="Pfam" id="PF00850"/>
    </source>
</evidence>